<dbReference type="InterPro" id="IPR003593">
    <property type="entry name" value="AAA+_ATPase"/>
</dbReference>
<dbReference type="PROSITE" id="PS50893">
    <property type="entry name" value="ABC_TRANSPORTER_2"/>
    <property type="match status" value="1"/>
</dbReference>
<comment type="caution">
    <text evidence="8">The sequence shown here is derived from an EMBL/GenBank/DDBJ whole genome shotgun (WGS) entry which is preliminary data.</text>
</comment>
<dbReference type="GO" id="GO:0005524">
    <property type="term" value="F:ATP binding"/>
    <property type="evidence" value="ECO:0007669"/>
    <property type="project" value="UniProtKB-KW"/>
</dbReference>
<keyword evidence="9" id="KW-1185">Reference proteome</keyword>
<evidence type="ECO:0000256" key="6">
    <source>
        <dbReference type="ARBA" id="ARBA00022970"/>
    </source>
</evidence>
<evidence type="ECO:0000256" key="4">
    <source>
        <dbReference type="ARBA" id="ARBA00022741"/>
    </source>
</evidence>
<evidence type="ECO:0000256" key="1">
    <source>
        <dbReference type="ARBA" id="ARBA00005417"/>
    </source>
</evidence>
<dbReference type="InterPro" id="IPR052156">
    <property type="entry name" value="BCAA_Transport_ATP-bd_LivF"/>
</dbReference>
<dbReference type="InterPro" id="IPR027417">
    <property type="entry name" value="P-loop_NTPase"/>
</dbReference>
<dbReference type="InterPro" id="IPR003439">
    <property type="entry name" value="ABC_transporter-like_ATP-bd"/>
</dbReference>
<dbReference type="Proteomes" id="UP001365846">
    <property type="component" value="Unassembled WGS sequence"/>
</dbReference>
<evidence type="ECO:0000259" key="7">
    <source>
        <dbReference type="PROSITE" id="PS50893"/>
    </source>
</evidence>
<dbReference type="Pfam" id="PF00005">
    <property type="entry name" value="ABC_tran"/>
    <property type="match status" value="1"/>
</dbReference>
<dbReference type="SMART" id="SM00382">
    <property type="entry name" value="AAA"/>
    <property type="match status" value="1"/>
</dbReference>
<keyword evidence="4" id="KW-0547">Nucleotide-binding</keyword>
<evidence type="ECO:0000256" key="5">
    <source>
        <dbReference type="ARBA" id="ARBA00022840"/>
    </source>
</evidence>
<gene>
    <name evidence="8" type="ORF">WKW77_24715</name>
</gene>
<keyword evidence="3" id="KW-0472">Membrane</keyword>
<dbReference type="PANTHER" id="PTHR43820:SF5">
    <property type="entry name" value="HIGH-AFFINITY BRANCHED-CHAIN AMINO ACID TRANSPORT ATP-BINDING PROTEIN"/>
    <property type="match status" value="1"/>
</dbReference>
<keyword evidence="3" id="KW-1003">Cell membrane</keyword>
<reference evidence="8 9" key="1">
    <citation type="submission" date="2024-03" db="EMBL/GenBank/DDBJ databases">
        <title>Novel species of the genus Variovorax.</title>
        <authorList>
            <person name="Liu Q."/>
            <person name="Xin Y.-H."/>
        </authorList>
    </citation>
    <scope>NUCLEOTIDE SEQUENCE [LARGE SCALE GENOMIC DNA]</scope>
    <source>
        <strain evidence="8 9">KACC 18899</strain>
    </source>
</reference>
<dbReference type="RefSeq" id="WP_340359541.1">
    <property type="nucleotide sequence ID" value="NZ_JBBKZU010000012.1"/>
</dbReference>
<evidence type="ECO:0000313" key="8">
    <source>
        <dbReference type="EMBL" id="MEJ8814310.1"/>
    </source>
</evidence>
<keyword evidence="2" id="KW-0813">Transport</keyword>
<keyword evidence="5 8" id="KW-0067">ATP-binding</keyword>
<sequence>MKLLKVQALEAKHGLLKAVRGIDLSLDEGEKLALVGANGAGKTTLLRTIAGIHPASSGRVYLDGIDVTAVPAHARSSMGIALVPEGRKLFGSMSVADNLKVATSAGRRGRWNFESVVEALPQLKPKLKAQAGSLSGGQQQAVAIGRALMTNPRVLLLDELSLGLSPLAVQGVYDSLATVATAGTPLILVEQDLQRTFDVADRIVCVLEGRAVASGRTDELTREEVMDYYFGHRVSASGEAV</sequence>
<accession>A0ABU8VMU5</accession>
<dbReference type="InterPro" id="IPR017871">
    <property type="entry name" value="ABC_transporter-like_CS"/>
</dbReference>
<comment type="similarity">
    <text evidence="1">Belongs to the ABC transporter superfamily.</text>
</comment>
<dbReference type="PROSITE" id="PS00211">
    <property type="entry name" value="ABC_TRANSPORTER_1"/>
    <property type="match status" value="1"/>
</dbReference>
<evidence type="ECO:0000256" key="3">
    <source>
        <dbReference type="ARBA" id="ARBA00022475"/>
    </source>
</evidence>
<dbReference type="SUPFAM" id="SSF52540">
    <property type="entry name" value="P-loop containing nucleoside triphosphate hydrolases"/>
    <property type="match status" value="1"/>
</dbReference>
<dbReference type="PANTHER" id="PTHR43820">
    <property type="entry name" value="HIGH-AFFINITY BRANCHED-CHAIN AMINO ACID TRANSPORT ATP-BINDING PROTEIN LIVF"/>
    <property type="match status" value="1"/>
</dbReference>
<evidence type="ECO:0000313" key="9">
    <source>
        <dbReference type="Proteomes" id="UP001365846"/>
    </source>
</evidence>
<keyword evidence="6" id="KW-0029">Amino-acid transport</keyword>
<name>A0ABU8VMU5_9BURK</name>
<organism evidence="8 9">
    <name type="scientific">Variovorax ureilyticus</name>
    <dbReference type="NCBI Taxonomy" id="1836198"/>
    <lineage>
        <taxon>Bacteria</taxon>
        <taxon>Pseudomonadati</taxon>
        <taxon>Pseudomonadota</taxon>
        <taxon>Betaproteobacteria</taxon>
        <taxon>Burkholderiales</taxon>
        <taxon>Comamonadaceae</taxon>
        <taxon>Variovorax</taxon>
    </lineage>
</organism>
<evidence type="ECO:0000256" key="2">
    <source>
        <dbReference type="ARBA" id="ARBA00022448"/>
    </source>
</evidence>
<dbReference type="EMBL" id="JBBKZU010000012">
    <property type="protein sequence ID" value="MEJ8814310.1"/>
    <property type="molecule type" value="Genomic_DNA"/>
</dbReference>
<protein>
    <submittedName>
        <fullName evidence="8">ATP-binding cassette domain-containing protein</fullName>
    </submittedName>
</protein>
<proteinExistence type="inferred from homology"/>
<feature type="domain" description="ABC transporter" evidence="7">
    <location>
        <begin position="4"/>
        <end position="233"/>
    </location>
</feature>
<dbReference type="Gene3D" id="3.40.50.300">
    <property type="entry name" value="P-loop containing nucleotide triphosphate hydrolases"/>
    <property type="match status" value="1"/>
</dbReference>